<proteinExistence type="predicted"/>
<reference evidence="1 2" key="1">
    <citation type="submission" date="2017-12" db="EMBL/GenBank/DDBJ databases">
        <title>Gene loss provides genomic basis for host adaptation in cereal stripe rust fungi.</title>
        <authorList>
            <person name="Xia C."/>
        </authorList>
    </citation>
    <scope>NUCLEOTIDE SEQUENCE [LARGE SCALE GENOMIC DNA]</scope>
    <source>
        <strain evidence="1 2">93TX-2</strain>
    </source>
</reference>
<reference evidence="2" key="2">
    <citation type="journal article" date="2018" name="BMC Genomics">
        <title>Genomic insights into host adaptation between the wheat stripe rust pathogen (Puccinia striiformis f. sp. tritici) and the barley stripe rust pathogen (Puccinia striiformis f. sp. hordei).</title>
        <authorList>
            <person name="Xia C."/>
            <person name="Wang M."/>
            <person name="Yin C."/>
            <person name="Cornejo O.E."/>
            <person name="Hulbert S.H."/>
            <person name="Chen X."/>
        </authorList>
    </citation>
    <scope>NUCLEOTIDE SEQUENCE [LARGE SCALE GENOMIC DNA]</scope>
    <source>
        <strain evidence="2">93TX-2</strain>
    </source>
</reference>
<feature type="non-terminal residue" evidence="1">
    <location>
        <position position="1"/>
    </location>
</feature>
<dbReference type="EMBL" id="PKSM01000492">
    <property type="protein sequence ID" value="POV94434.1"/>
    <property type="molecule type" value="Genomic_DNA"/>
</dbReference>
<evidence type="ECO:0000313" key="2">
    <source>
        <dbReference type="Proteomes" id="UP000238274"/>
    </source>
</evidence>
<sequence>SPSDLLQILLPTDYHHAWTQPSQVGKWLTLLCHHPHRRINPIPCRRHLILPFYPGYYHLNHSIGIEEWGFSSSSFAKCME</sequence>
<organism evidence="1 2">
    <name type="scientific">Puccinia striiformis</name>
    <dbReference type="NCBI Taxonomy" id="27350"/>
    <lineage>
        <taxon>Eukaryota</taxon>
        <taxon>Fungi</taxon>
        <taxon>Dikarya</taxon>
        <taxon>Basidiomycota</taxon>
        <taxon>Pucciniomycotina</taxon>
        <taxon>Pucciniomycetes</taxon>
        <taxon>Pucciniales</taxon>
        <taxon>Pucciniaceae</taxon>
        <taxon>Puccinia</taxon>
    </lineage>
</organism>
<evidence type="ECO:0000313" key="1">
    <source>
        <dbReference type="EMBL" id="POV94434.1"/>
    </source>
</evidence>
<dbReference type="Proteomes" id="UP000238274">
    <property type="component" value="Unassembled WGS sequence"/>
</dbReference>
<dbReference type="VEuPathDB" id="FungiDB:PSHT_16225"/>
<dbReference type="AlphaFoldDB" id="A0A2S4UB92"/>
<keyword evidence="2" id="KW-1185">Reference proteome</keyword>
<comment type="caution">
    <text evidence="1">The sequence shown here is derived from an EMBL/GenBank/DDBJ whole genome shotgun (WGS) entry which is preliminary data.</text>
</comment>
<name>A0A2S4UB92_9BASI</name>
<reference evidence="2" key="3">
    <citation type="journal article" date="2018" name="Mol. Plant Microbe Interact.">
        <title>Genome sequence resources for the wheat stripe rust pathogen (Puccinia striiformis f. sp. tritici) and the barley stripe rust pathogen (Puccinia striiformis f. sp. hordei).</title>
        <authorList>
            <person name="Xia C."/>
            <person name="Wang M."/>
            <person name="Yin C."/>
            <person name="Cornejo O.E."/>
            <person name="Hulbert S.H."/>
            <person name="Chen X."/>
        </authorList>
    </citation>
    <scope>NUCLEOTIDE SEQUENCE [LARGE SCALE GENOMIC DNA]</scope>
    <source>
        <strain evidence="2">93TX-2</strain>
    </source>
</reference>
<protein>
    <submittedName>
        <fullName evidence="1">Uncharacterized protein</fullName>
    </submittedName>
</protein>
<gene>
    <name evidence="1" type="ORF">PSHT_16225</name>
</gene>
<accession>A0A2S4UB92</accession>